<dbReference type="EMBL" id="BMES01000002">
    <property type="protein sequence ID" value="GGH25526.1"/>
    <property type="molecule type" value="Genomic_DNA"/>
</dbReference>
<evidence type="ECO:0000313" key="2">
    <source>
        <dbReference type="EMBL" id="GGH25526.1"/>
    </source>
</evidence>
<protein>
    <submittedName>
        <fullName evidence="2">Uncharacterized protein</fullName>
    </submittedName>
</protein>
<feature type="region of interest" description="Disordered" evidence="1">
    <location>
        <begin position="49"/>
        <end position="72"/>
    </location>
</feature>
<dbReference type="AlphaFoldDB" id="A0A917I9R8"/>
<evidence type="ECO:0000256" key="1">
    <source>
        <dbReference type="SAM" id="MobiDB-lite"/>
    </source>
</evidence>
<organism evidence="2 3">
    <name type="scientific">Alsobacter metallidurans</name>
    <dbReference type="NCBI Taxonomy" id="340221"/>
    <lineage>
        <taxon>Bacteria</taxon>
        <taxon>Pseudomonadati</taxon>
        <taxon>Pseudomonadota</taxon>
        <taxon>Alphaproteobacteria</taxon>
        <taxon>Hyphomicrobiales</taxon>
        <taxon>Alsobacteraceae</taxon>
        <taxon>Alsobacter</taxon>
    </lineage>
</organism>
<proteinExistence type="predicted"/>
<accession>A0A917I9R8</accession>
<name>A0A917I9R8_9HYPH</name>
<comment type="caution">
    <text evidence="2">The sequence shown here is derived from an EMBL/GenBank/DDBJ whole genome shotgun (WGS) entry which is preliminary data.</text>
</comment>
<reference evidence="2" key="2">
    <citation type="submission" date="2020-09" db="EMBL/GenBank/DDBJ databases">
        <authorList>
            <person name="Sun Q."/>
            <person name="Zhou Y."/>
        </authorList>
    </citation>
    <scope>NUCLEOTIDE SEQUENCE</scope>
    <source>
        <strain evidence="2">CGMCC 1.12214</strain>
    </source>
</reference>
<reference evidence="2" key="1">
    <citation type="journal article" date="2014" name="Int. J. Syst. Evol. Microbiol.">
        <title>Complete genome sequence of Corynebacterium casei LMG S-19264T (=DSM 44701T), isolated from a smear-ripened cheese.</title>
        <authorList>
            <consortium name="US DOE Joint Genome Institute (JGI-PGF)"/>
            <person name="Walter F."/>
            <person name="Albersmeier A."/>
            <person name="Kalinowski J."/>
            <person name="Ruckert C."/>
        </authorList>
    </citation>
    <scope>NUCLEOTIDE SEQUENCE</scope>
    <source>
        <strain evidence="2">CGMCC 1.12214</strain>
    </source>
</reference>
<evidence type="ECO:0000313" key="3">
    <source>
        <dbReference type="Proteomes" id="UP000603912"/>
    </source>
</evidence>
<dbReference type="Proteomes" id="UP000603912">
    <property type="component" value="Unassembled WGS sequence"/>
</dbReference>
<sequence length="72" mass="7730">MGDDDDAGLVEDRIERADELTLSRFFHGALSGWRGQKSRRLLNAAFRASPSRDASDVPVPGSGQPCGGPYPV</sequence>
<gene>
    <name evidence="2" type="ORF">GCM10007036_32700</name>
</gene>
<keyword evidence="3" id="KW-1185">Reference proteome</keyword>